<name>A0A8C2TU16_COTJA</name>
<reference evidence="5" key="2">
    <citation type="submission" date="2025-08" db="UniProtKB">
        <authorList>
            <consortium name="Ensembl"/>
        </authorList>
    </citation>
    <scope>IDENTIFICATION</scope>
</reference>
<dbReference type="GeneID" id="107314357"/>
<dbReference type="PANTHER" id="PTHR24278">
    <property type="entry name" value="COAGULATION FACTOR"/>
    <property type="match status" value="1"/>
</dbReference>
<feature type="region of interest" description="Disordered" evidence="2">
    <location>
        <begin position="32"/>
        <end position="64"/>
    </location>
</feature>
<keyword evidence="6" id="KW-1185">Reference proteome</keyword>
<dbReference type="PROSITE" id="PS00011">
    <property type="entry name" value="GLA_1"/>
    <property type="match status" value="1"/>
</dbReference>
<keyword evidence="3" id="KW-0812">Transmembrane</keyword>
<dbReference type="InterPro" id="IPR000294">
    <property type="entry name" value="GLA_domain"/>
</dbReference>
<feature type="transmembrane region" description="Helical" evidence="3">
    <location>
        <begin position="223"/>
        <end position="243"/>
    </location>
</feature>
<dbReference type="CTD" id="79056"/>
<dbReference type="PRINTS" id="PR00001">
    <property type="entry name" value="GLABLOOD"/>
</dbReference>
<evidence type="ECO:0000256" key="3">
    <source>
        <dbReference type="SAM" id="Phobius"/>
    </source>
</evidence>
<dbReference type="GO" id="GO:0005886">
    <property type="term" value="C:plasma membrane"/>
    <property type="evidence" value="ECO:0007669"/>
    <property type="project" value="Ensembl"/>
</dbReference>
<reference evidence="5" key="3">
    <citation type="submission" date="2025-09" db="UniProtKB">
        <authorList>
            <consortium name="Ensembl"/>
        </authorList>
    </citation>
    <scope>IDENTIFICATION</scope>
</reference>
<dbReference type="SMART" id="SM00069">
    <property type="entry name" value="GLA"/>
    <property type="match status" value="1"/>
</dbReference>
<dbReference type="KEGG" id="cjo:107314357"/>
<organism evidence="5 6">
    <name type="scientific">Coturnix japonica</name>
    <name type="common">Japanese quail</name>
    <name type="synonym">Coturnix coturnix japonica</name>
    <dbReference type="NCBI Taxonomy" id="93934"/>
    <lineage>
        <taxon>Eukaryota</taxon>
        <taxon>Metazoa</taxon>
        <taxon>Chordata</taxon>
        <taxon>Craniata</taxon>
        <taxon>Vertebrata</taxon>
        <taxon>Euteleostomi</taxon>
        <taxon>Archelosauria</taxon>
        <taxon>Archosauria</taxon>
        <taxon>Dinosauria</taxon>
        <taxon>Saurischia</taxon>
        <taxon>Theropoda</taxon>
        <taxon>Coelurosauria</taxon>
        <taxon>Aves</taxon>
        <taxon>Neognathae</taxon>
        <taxon>Galloanserae</taxon>
        <taxon>Galliformes</taxon>
        <taxon>Phasianidae</taxon>
        <taxon>Perdicinae</taxon>
        <taxon>Coturnix</taxon>
    </lineage>
</organism>
<keyword evidence="1" id="KW-1015">Disulfide bond</keyword>
<dbReference type="GO" id="GO:0050699">
    <property type="term" value="F:WW domain binding"/>
    <property type="evidence" value="ECO:0007669"/>
    <property type="project" value="Ensembl"/>
</dbReference>
<protein>
    <submittedName>
        <fullName evidence="5">Proline rich and Gla domain 4</fullName>
    </submittedName>
</protein>
<proteinExistence type="predicted"/>
<feature type="domain" description="Gla" evidence="4">
    <location>
        <begin position="157"/>
        <end position="203"/>
    </location>
</feature>
<dbReference type="InterPro" id="IPR050442">
    <property type="entry name" value="Peptidase_S1_coag_factors"/>
</dbReference>
<accession>A0A8C2TU16</accession>
<dbReference type="PANTHER" id="PTHR24278:SF38">
    <property type="entry name" value="TRANSMEMBRANE GAMMA-CARBOXYGLUTAMIC ACID PROTEIN 4"/>
    <property type="match status" value="1"/>
</dbReference>
<gene>
    <name evidence="5" type="primary">PRRG4</name>
</gene>
<dbReference type="Proteomes" id="UP000694412">
    <property type="component" value="Chromosome 5"/>
</dbReference>
<keyword evidence="3" id="KW-0472">Membrane</keyword>
<dbReference type="RefSeq" id="XP_015718992.1">
    <property type="nucleotide sequence ID" value="XM_015863506.2"/>
</dbReference>
<evidence type="ECO:0000313" key="6">
    <source>
        <dbReference type="Proteomes" id="UP000694412"/>
    </source>
</evidence>
<evidence type="ECO:0000256" key="2">
    <source>
        <dbReference type="SAM" id="MobiDB-lite"/>
    </source>
</evidence>
<dbReference type="Pfam" id="PF00594">
    <property type="entry name" value="Gla"/>
    <property type="match status" value="1"/>
</dbReference>
<reference evidence="5" key="1">
    <citation type="submission" date="2015-11" db="EMBL/GenBank/DDBJ databases">
        <authorList>
            <consortium name="International Coturnix japonica Genome Analysis Consortium"/>
            <person name="Warren W."/>
            <person name="Burt D.W."/>
            <person name="Antin P.B."/>
            <person name="Lanford R."/>
            <person name="Gros J."/>
            <person name="Wilson R.K."/>
        </authorList>
    </citation>
    <scope>NUCLEOTIDE SEQUENCE [LARGE SCALE GENOMIC DNA]</scope>
</reference>
<dbReference type="FunFam" id="4.10.740.10:FF:000001">
    <property type="entry name" value="vitamin K-dependent protein S"/>
    <property type="match status" value="1"/>
</dbReference>
<feature type="compositionally biased region" description="Pro residues" evidence="2">
    <location>
        <begin position="307"/>
        <end position="316"/>
    </location>
</feature>
<dbReference type="Gene3D" id="4.10.740.10">
    <property type="entry name" value="Coagulation Factor IX"/>
    <property type="match status" value="1"/>
</dbReference>
<evidence type="ECO:0000256" key="1">
    <source>
        <dbReference type="ARBA" id="ARBA00023157"/>
    </source>
</evidence>
<dbReference type="GO" id="GO:0005509">
    <property type="term" value="F:calcium ion binding"/>
    <property type="evidence" value="ECO:0007669"/>
    <property type="project" value="InterPro"/>
</dbReference>
<dbReference type="Ensembl" id="ENSCJPT00005026211.1">
    <property type="protein sequence ID" value="ENSCJPP00005018913.1"/>
    <property type="gene ID" value="ENSCJPG00005015358.1"/>
</dbReference>
<evidence type="ECO:0000259" key="4">
    <source>
        <dbReference type="PROSITE" id="PS50998"/>
    </source>
</evidence>
<dbReference type="InterPro" id="IPR035972">
    <property type="entry name" value="GLA-like_dom_SF"/>
</dbReference>
<evidence type="ECO:0000313" key="5">
    <source>
        <dbReference type="Ensembl" id="ENSCJPP00005018913.1"/>
    </source>
</evidence>
<dbReference type="InterPro" id="IPR017857">
    <property type="entry name" value="Coagulation_fac-like_Gla_dom"/>
</dbReference>
<feature type="region of interest" description="Disordered" evidence="2">
    <location>
        <begin position="253"/>
        <end position="331"/>
    </location>
</feature>
<dbReference type="GeneTree" id="ENSGT00940000158268"/>
<dbReference type="PROSITE" id="PS50998">
    <property type="entry name" value="GLA_2"/>
    <property type="match status" value="1"/>
</dbReference>
<dbReference type="OrthoDB" id="6145717at2759"/>
<sequence>MQPSWRYLDNEQPVLLFCCSLRARPCNKQAFSHPTKRSIELPQPFPGLGPPRRGAADGAVGGGSAGDVLESTAPFPGRIQHRARRRLAPGSWLWARSCGGQVHAMLGLLLLLCQIQVAVSAFIHRAQRLRGPEQHDASHVFTSAKEANLFIGRHLLNNRFDFEAFTPDNLERECMEELCSYEEAREVFEDVDRTTQFWNDYSLNGPRIKTGDEQLQKINITGLLIGPIAAGGMLAIIGLLIFYCCKDRCKSRHPPGHLDHGRSRRRSSTSIFRRHEELSLNPLPPRTDDSGLPTYEQAVTSGRQHDVPPPPYPGPPKWVRAFRKSMSLPAP</sequence>
<keyword evidence="3" id="KW-1133">Transmembrane helix</keyword>
<dbReference type="AlphaFoldDB" id="A0A8C2TU16"/>
<dbReference type="GO" id="GO:0005615">
    <property type="term" value="C:extracellular space"/>
    <property type="evidence" value="ECO:0007669"/>
    <property type="project" value="TreeGrafter"/>
</dbReference>
<dbReference type="SUPFAM" id="SSF57630">
    <property type="entry name" value="GLA-domain"/>
    <property type="match status" value="1"/>
</dbReference>